<reference evidence="3" key="1">
    <citation type="submission" date="2021-08" db="EMBL/GenBank/DDBJ databases">
        <title>Hoeflea bacterium WL0058 sp. nov., isolated from the sediment.</title>
        <authorList>
            <person name="Wang L."/>
            <person name="Zhang D."/>
        </authorList>
    </citation>
    <scope>NUCLEOTIDE SEQUENCE</scope>
    <source>
        <strain evidence="3">WL0058</strain>
    </source>
</reference>
<dbReference type="EMBL" id="JAICBX010000003">
    <property type="protein sequence ID" value="MBW8639179.1"/>
    <property type="molecule type" value="Genomic_DNA"/>
</dbReference>
<proteinExistence type="predicted"/>
<evidence type="ECO:0000313" key="4">
    <source>
        <dbReference type="Proteomes" id="UP001196509"/>
    </source>
</evidence>
<evidence type="ECO:0000256" key="1">
    <source>
        <dbReference type="SAM" id="Phobius"/>
    </source>
</evidence>
<keyword evidence="1" id="KW-0812">Transmembrane</keyword>
<feature type="transmembrane region" description="Helical" evidence="1">
    <location>
        <begin position="111"/>
        <end position="133"/>
    </location>
</feature>
<feature type="transmembrane region" description="Helical" evidence="1">
    <location>
        <begin position="30"/>
        <end position="53"/>
    </location>
</feature>
<evidence type="ECO:0000313" key="3">
    <source>
        <dbReference type="EMBL" id="MBW8639179.1"/>
    </source>
</evidence>
<dbReference type="InterPro" id="IPR009936">
    <property type="entry name" value="DUF1468"/>
</dbReference>
<keyword evidence="4" id="KW-1185">Reference proteome</keyword>
<keyword evidence="1" id="KW-1133">Transmembrane helix</keyword>
<comment type="caution">
    <text evidence="3">The sequence shown here is derived from an EMBL/GenBank/DDBJ whole genome shotgun (WGS) entry which is preliminary data.</text>
</comment>
<evidence type="ECO:0000259" key="2">
    <source>
        <dbReference type="Pfam" id="PF07331"/>
    </source>
</evidence>
<protein>
    <submittedName>
        <fullName evidence="3">Tripartite tricarboxylate transporter TctB family protein</fullName>
    </submittedName>
</protein>
<feature type="transmembrane region" description="Helical" evidence="1">
    <location>
        <begin position="73"/>
        <end position="99"/>
    </location>
</feature>
<name>A0AAE2ZNH2_9HYPH</name>
<dbReference type="Pfam" id="PF07331">
    <property type="entry name" value="TctB"/>
    <property type="match status" value="1"/>
</dbReference>
<dbReference type="RefSeq" id="WP_220229883.1">
    <property type="nucleotide sequence ID" value="NZ_JAICBX010000003.1"/>
</dbReference>
<organism evidence="3 4">
    <name type="scientific">Flavimaribacter sediminis</name>
    <dbReference type="NCBI Taxonomy" id="2865987"/>
    <lineage>
        <taxon>Bacteria</taxon>
        <taxon>Pseudomonadati</taxon>
        <taxon>Pseudomonadota</taxon>
        <taxon>Alphaproteobacteria</taxon>
        <taxon>Hyphomicrobiales</taxon>
        <taxon>Rhizobiaceae</taxon>
        <taxon>Flavimaribacter</taxon>
    </lineage>
</organism>
<dbReference type="AlphaFoldDB" id="A0AAE2ZNH2"/>
<keyword evidence="1" id="KW-0472">Membrane</keyword>
<feature type="domain" description="DUF1468" evidence="2">
    <location>
        <begin position="5"/>
        <end position="138"/>
    </location>
</feature>
<sequence length="148" mass="15679">MMTFVFPVIVLCVCVTVLMSASGNIEGLLLPTAFVFPSIVAALLTLLTCFEIFRSARNDDRSQVQSLDFLKPLLLVASMAFYVVMLPIAGFPVSASFLVIATSVVSGGRGILPIIVFTALIVAASYLGFSWLADVPLPAGSVSKLFGN</sequence>
<gene>
    <name evidence="3" type="ORF">K1W69_18430</name>
</gene>
<dbReference type="Proteomes" id="UP001196509">
    <property type="component" value="Unassembled WGS sequence"/>
</dbReference>
<accession>A0AAE2ZNH2</accession>